<accession>A0A9Q3FG40</accession>
<dbReference type="Proteomes" id="UP000765509">
    <property type="component" value="Unassembled WGS sequence"/>
</dbReference>
<keyword evidence="3" id="KW-1185">Reference proteome</keyword>
<sequence length="235" mass="25830">MLVHFPTLPTTPPEECPHEDSFVVDNDESIPKKEWTPGPQTEQNPPNPPRQDSPIPHMPCKQTLRQPTPGPSGTQWLEDLSREPSQHHEPPLPGPSPSSEPPENVPTREPEPEVARTQSTEAPFARPATPCSVILIDNMPVISSPHSHDDACQDFTNLQPTLMIPLAIVHKSIIRILLENVCLLQMIPFVDAPGIQGGTKQPPLPGTGGLSKGGHHWDSLQISRKKIKTNLFPLI</sequence>
<protein>
    <submittedName>
        <fullName evidence="2">Uncharacterized protein</fullName>
    </submittedName>
</protein>
<name>A0A9Q3FG40_9BASI</name>
<evidence type="ECO:0000313" key="3">
    <source>
        <dbReference type="Proteomes" id="UP000765509"/>
    </source>
</evidence>
<feature type="compositionally biased region" description="Polar residues" evidence="1">
    <location>
        <begin position="63"/>
        <end position="75"/>
    </location>
</feature>
<organism evidence="2 3">
    <name type="scientific">Austropuccinia psidii MF-1</name>
    <dbReference type="NCBI Taxonomy" id="1389203"/>
    <lineage>
        <taxon>Eukaryota</taxon>
        <taxon>Fungi</taxon>
        <taxon>Dikarya</taxon>
        <taxon>Basidiomycota</taxon>
        <taxon>Pucciniomycotina</taxon>
        <taxon>Pucciniomycetes</taxon>
        <taxon>Pucciniales</taxon>
        <taxon>Sphaerophragmiaceae</taxon>
        <taxon>Austropuccinia</taxon>
    </lineage>
</organism>
<feature type="compositionally biased region" description="Pro residues" evidence="1">
    <location>
        <begin position="91"/>
        <end position="104"/>
    </location>
</feature>
<reference evidence="2" key="1">
    <citation type="submission" date="2021-03" db="EMBL/GenBank/DDBJ databases">
        <title>Draft genome sequence of rust myrtle Austropuccinia psidii MF-1, a brazilian biotype.</title>
        <authorList>
            <person name="Quecine M.C."/>
            <person name="Pachon D.M.R."/>
            <person name="Bonatelli M.L."/>
            <person name="Correr F.H."/>
            <person name="Franceschini L.M."/>
            <person name="Leite T.F."/>
            <person name="Margarido G.R.A."/>
            <person name="Almeida C.A."/>
            <person name="Ferrarezi J.A."/>
            <person name="Labate C.A."/>
        </authorList>
    </citation>
    <scope>NUCLEOTIDE SEQUENCE</scope>
    <source>
        <strain evidence="2">MF-1</strain>
    </source>
</reference>
<feature type="compositionally biased region" description="Basic and acidic residues" evidence="1">
    <location>
        <begin position="79"/>
        <end position="90"/>
    </location>
</feature>
<comment type="caution">
    <text evidence="2">The sequence shown here is derived from an EMBL/GenBank/DDBJ whole genome shotgun (WGS) entry which is preliminary data.</text>
</comment>
<proteinExistence type="predicted"/>
<dbReference type="EMBL" id="AVOT02042397">
    <property type="protein sequence ID" value="MBW0537802.1"/>
    <property type="molecule type" value="Genomic_DNA"/>
</dbReference>
<dbReference type="AlphaFoldDB" id="A0A9Q3FG40"/>
<evidence type="ECO:0000256" key="1">
    <source>
        <dbReference type="SAM" id="MobiDB-lite"/>
    </source>
</evidence>
<evidence type="ECO:0000313" key="2">
    <source>
        <dbReference type="EMBL" id="MBW0537802.1"/>
    </source>
</evidence>
<gene>
    <name evidence="2" type="ORF">O181_077517</name>
</gene>
<feature type="region of interest" description="Disordered" evidence="1">
    <location>
        <begin position="1"/>
        <end position="126"/>
    </location>
</feature>